<proteinExistence type="predicted"/>
<dbReference type="PANTHER" id="PTHR34219:SF3">
    <property type="entry name" value="BLL7967 PROTEIN"/>
    <property type="match status" value="1"/>
</dbReference>
<name>A0ABU9NQA6_9FLAO</name>
<feature type="transmembrane region" description="Helical" evidence="1">
    <location>
        <begin position="145"/>
        <end position="165"/>
    </location>
</feature>
<evidence type="ECO:0000256" key="1">
    <source>
        <dbReference type="SAM" id="Phobius"/>
    </source>
</evidence>
<sequence length="373" mass="43088">MKKNNFKNTIRQIHLWLGLSTGLVVFIVAMTGCLWVFKTEIESLYSDYKKVIPLNQEYISASKIKEIASKENPNRKIHGVLFGQPDEAIEVIYYEAEPEIFYQSLFLNPYTGKIIHQVDNDGGFFGFILKGHIRLWLPEAVGSLIVSYSILLFFVLIITGLILWLPKKRKNLGQRLQFDWNNKTRWKRKNFDLHTVVGFYTSVFAIILTFTGCVMAFGWFYYITYIATGGDKNPRFVNPKNEKVFTQVAQKNLVDGLIPNLKKEYKNARSFELHFPENDTTSILVEVSNSDELHYDMDYLFFDQNTLKELEPNSIYSKYKNANFADKVIRMNYDIHIGAIGGITGKIIAFIASLLCASLPITGFLLWWGRKFK</sequence>
<feature type="transmembrane region" description="Helical" evidence="1">
    <location>
        <begin position="12"/>
        <end position="37"/>
    </location>
</feature>
<feature type="transmembrane region" description="Helical" evidence="1">
    <location>
        <begin position="197"/>
        <end position="222"/>
    </location>
</feature>
<evidence type="ECO:0000313" key="3">
    <source>
        <dbReference type="Proteomes" id="UP001468798"/>
    </source>
</evidence>
<dbReference type="EMBL" id="JBCGDP010000013">
    <property type="protein sequence ID" value="MEM0577526.1"/>
    <property type="molecule type" value="Genomic_DNA"/>
</dbReference>
<dbReference type="PROSITE" id="PS51257">
    <property type="entry name" value="PROKAR_LIPOPROTEIN"/>
    <property type="match status" value="1"/>
</dbReference>
<gene>
    <name evidence="2" type="ORF">WFZ86_13535</name>
</gene>
<dbReference type="Proteomes" id="UP001468798">
    <property type="component" value="Unassembled WGS sequence"/>
</dbReference>
<keyword evidence="1" id="KW-0472">Membrane</keyword>
<keyword evidence="1" id="KW-0812">Transmembrane</keyword>
<dbReference type="PANTHER" id="PTHR34219">
    <property type="entry name" value="IRON-REGULATED INNER MEMBRANE PROTEIN-RELATED"/>
    <property type="match status" value="1"/>
</dbReference>
<dbReference type="Pfam" id="PF03929">
    <property type="entry name" value="PepSY_TM"/>
    <property type="match status" value="1"/>
</dbReference>
<keyword evidence="3" id="KW-1185">Reference proteome</keyword>
<dbReference type="RefSeq" id="WP_342692420.1">
    <property type="nucleotide sequence ID" value="NZ_JBCGDP010000013.1"/>
</dbReference>
<feature type="transmembrane region" description="Helical" evidence="1">
    <location>
        <begin position="347"/>
        <end position="368"/>
    </location>
</feature>
<keyword evidence="1" id="KW-1133">Transmembrane helix</keyword>
<dbReference type="InterPro" id="IPR005625">
    <property type="entry name" value="PepSY-ass_TM"/>
</dbReference>
<accession>A0ABU9NQA6</accession>
<protein>
    <submittedName>
        <fullName evidence="2">PepSY-associated TM helix domain-containing protein</fullName>
    </submittedName>
</protein>
<organism evidence="2 3">
    <name type="scientific">Flavobacterium polysaccharolyticum</name>
    <dbReference type="NCBI Taxonomy" id="3133148"/>
    <lineage>
        <taxon>Bacteria</taxon>
        <taxon>Pseudomonadati</taxon>
        <taxon>Bacteroidota</taxon>
        <taxon>Flavobacteriia</taxon>
        <taxon>Flavobacteriales</taxon>
        <taxon>Flavobacteriaceae</taxon>
        <taxon>Flavobacterium</taxon>
    </lineage>
</organism>
<comment type="caution">
    <text evidence="2">The sequence shown here is derived from an EMBL/GenBank/DDBJ whole genome shotgun (WGS) entry which is preliminary data.</text>
</comment>
<reference evidence="2 3" key="1">
    <citation type="submission" date="2024-03" db="EMBL/GenBank/DDBJ databases">
        <title>Two novel species of the genus Flavobacterium exhibiting potentially degradation of complex polysaccharides.</title>
        <authorList>
            <person name="Lian X."/>
        </authorList>
    </citation>
    <scope>NUCLEOTIDE SEQUENCE [LARGE SCALE GENOMIC DNA]</scope>
    <source>
        <strain evidence="2 3">N6</strain>
    </source>
</reference>
<evidence type="ECO:0000313" key="2">
    <source>
        <dbReference type="EMBL" id="MEM0577526.1"/>
    </source>
</evidence>